<reference evidence="1 2" key="1">
    <citation type="submission" date="2020-08" db="EMBL/GenBank/DDBJ databases">
        <title>Genomic Encyclopedia of Type Strains, Phase IV (KMG-IV): sequencing the most valuable type-strain genomes for metagenomic binning, comparative biology and taxonomic classification.</title>
        <authorList>
            <person name="Goeker M."/>
        </authorList>
    </citation>
    <scope>NUCLEOTIDE SEQUENCE [LARGE SCALE GENOMIC DNA]</scope>
    <source>
        <strain evidence="1 2">DSM 24661</strain>
    </source>
</reference>
<name>A0A840UFU7_9FIRM</name>
<dbReference type="EMBL" id="JACHFH010000011">
    <property type="protein sequence ID" value="MBB5335976.1"/>
    <property type="molecule type" value="Genomic_DNA"/>
</dbReference>
<keyword evidence="1" id="KW-0030">Aminoacyl-tRNA synthetase</keyword>
<dbReference type="GO" id="GO:0004812">
    <property type="term" value="F:aminoacyl-tRNA ligase activity"/>
    <property type="evidence" value="ECO:0007669"/>
    <property type="project" value="UniProtKB-KW"/>
</dbReference>
<dbReference type="NCBIfam" id="TIGR03912">
    <property type="entry name" value="PylS_Nterm"/>
    <property type="match status" value="1"/>
</dbReference>
<keyword evidence="1" id="KW-0436">Ligase</keyword>
<protein>
    <submittedName>
        <fullName evidence="1">Pyrrolysyl-tRNA synthetase-like protein</fullName>
    </submittedName>
</protein>
<comment type="caution">
    <text evidence="1">The sequence shown here is derived from an EMBL/GenBank/DDBJ whole genome shotgun (WGS) entry which is preliminary data.</text>
</comment>
<accession>A0A840UFU7</accession>
<evidence type="ECO:0000313" key="1">
    <source>
        <dbReference type="EMBL" id="MBB5335976.1"/>
    </source>
</evidence>
<dbReference type="Proteomes" id="UP000559117">
    <property type="component" value="Unassembled WGS sequence"/>
</dbReference>
<sequence>MSKNNAVKIENSELEQTKKRYYRKNTDFAKLIEKIKLWPARSGVLHGVKSVQLKGEIIEITTHCGENFIVRNSRNSRAARWLRNKWCGSACRACKIPDWKIQKYSSTMLSKQWGSTLQ</sequence>
<proteinExistence type="predicted"/>
<dbReference type="AlphaFoldDB" id="A0A840UFU7"/>
<gene>
    <name evidence="1" type="ORF">HNR32_001120</name>
</gene>
<dbReference type="RefSeq" id="WP_183860492.1">
    <property type="nucleotide sequence ID" value="NZ_JACHFH010000011.1"/>
</dbReference>
<organism evidence="1 2">
    <name type="scientific">Pectinatus brassicae</name>
    <dbReference type="NCBI Taxonomy" id="862415"/>
    <lineage>
        <taxon>Bacteria</taxon>
        <taxon>Bacillati</taxon>
        <taxon>Bacillota</taxon>
        <taxon>Negativicutes</taxon>
        <taxon>Selenomonadales</taxon>
        <taxon>Selenomonadaceae</taxon>
        <taxon>Pectinatus</taxon>
    </lineage>
</organism>
<evidence type="ECO:0000313" key="2">
    <source>
        <dbReference type="Proteomes" id="UP000559117"/>
    </source>
</evidence>
<dbReference type="InterPro" id="IPR023878">
    <property type="entry name" value="Pyrrolysyl-tRNA_ligase_N"/>
</dbReference>
<keyword evidence="2" id="KW-1185">Reference proteome</keyword>